<protein>
    <submittedName>
        <fullName evidence="1">Uncharacterized protein</fullName>
    </submittedName>
</protein>
<accession>D7BE51</accession>
<keyword evidence="2" id="KW-1185">Reference proteome</keyword>
<evidence type="ECO:0000313" key="1">
    <source>
        <dbReference type="EMBL" id="ADH64909.1"/>
    </source>
</evidence>
<reference evidence="1 2" key="1">
    <citation type="journal article" date="2010" name="Stand. Genomic Sci.">
        <title>Complete genome sequence of Meiothermus silvanus type strain (VI-R2).</title>
        <authorList>
            <person name="Sikorski J."/>
            <person name="Tindall B.J."/>
            <person name="Lowry S."/>
            <person name="Lucas S."/>
            <person name="Nolan M."/>
            <person name="Copeland A."/>
            <person name="Glavina Del Rio T."/>
            <person name="Tice H."/>
            <person name="Cheng J.F."/>
            <person name="Han C."/>
            <person name="Pitluck S."/>
            <person name="Liolios K."/>
            <person name="Ivanova N."/>
            <person name="Mavromatis K."/>
            <person name="Mikhailova N."/>
            <person name="Pati A."/>
            <person name="Goodwin L."/>
            <person name="Chen A."/>
            <person name="Palaniappan K."/>
            <person name="Land M."/>
            <person name="Hauser L."/>
            <person name="Chang Y.J."/>
            <person name="Jeffries C.D."/>
            <person name="Rohde M."/>
            <person name="Goker M."/>
            <person name="Woyke T."/>
            <person name="Bristow J."/>
            <person name="Eisen J.A."/>
            <person name="Markowitz V."/>
            <person name="Hugenholtz P."/>
            <person name="Kyrpides N.C."/>
            <person name="Klenk H.P."/>
            <person name="Lapidus A."/>
        </authorList>
    </citation>
    <scope>NUCLEOTIDE SEQUENCE [LARGE SCALE GENOMIC DNA]</scope>
    <source>
        <strain evidence="2">ATCC 700542 / DSM 9946 / VI-R2</strain>
    </source>
</reference>
<dbReference type="eggNOG" id="ENOG503304V">
    <property type="taxonomic scope" value="Bacteria"/>
</dbReference>
<name>D7BE51_ALLS1</name>
<dbReference type="InterPro" id="IPR040807">
    <property type="entry name" value="DUF5522"/>
</dbReference>
<dbReference type="HOGENOM" id="CLU_2585580_0_0_0"/>
<dbReference type="Proteomes" id="UP000001916">
    <property type="component" value="Chromosome"/>
</dbReference>
<gene>
    <name evidence="1" type="ordered locus">Mesil_3075</name>
</gene>
<sequence length="80" mass="9149">MGSRHKPCGVMNKTELQEGLDYYLENGLYVFTERYHLRRGYCCGSRCRHCPYPKEVQAQAIRRRLAGLPLDSAASRRTGG</sequence>
<dbReference type="AlphaFoldDB" id="D7BE51"/>
<dbReference type="STRING" id="526227.Mesil_3075"/>
<dbReference type="EMBL" id="CP002042">
    <property type="protein sequence ID" value="ADH64909.1"/>
    <property type="molecule type" value="Genomic_DNA"/>
</dbReference>
<evidence type="ECO:0000313" key="2">
    <source>
        <dbReference type="Proteomes" id="UP000001916"/>
    </source>
</evidence>
<organism evidence="1 2">
    <name type="scientific">Allomeiothermus silvanus (strain ATCC 700542 / DSM 9946 / NBRC 106475 / NCIMB 13440 / VI-R2)</name>
    <name type="common">Thermus silvanus</name>
    <dbReference type="NCBI Taxonomy" id="526227"/>
    <lineage>
        <taxon>Bacteria</taxon>
        <taxon>Thermotogati</taxon>
        <taxon>Deinococcota</taxon>
        <taxon>Deinococci</taxon>
        <taxon>Thermales</taxon>
        <taxon>Thermaceae</taxon>
        <taxon>Allomeiothermus</taxon>
    </lineage>
</organism>
<dbReference type="KEGG" id="msv:Mesil_3075"/>
<dbReference type="Pfam" id="PF17653">
    <property type="entry name" value="DUF5522"/>
    <property type="match status" value="1"/>
</dbReference>
<proteinExistence type="predicted"/>